<feature type="transmembrane region" description="Helical" evidence="1">
    <location>
        <begin position="36"/>
        <end position="58"/>
    </location>
</feature>
<keyword evidence="1" id="KW-1133">Transmembrane helix</keyword>
<organism evidence="2 3">
    <name type="scientific">Actinomyces naeslundii</name>
    <dbReference type="NCBI Taxonomy" id="1655"/>
    <lineage>
        <taxon>Bacteria</taxon>
        <taxon>Bacillati</taxon>
        <taxon>Actinomycetota</taxon>
        <taxon>Actinomycetes</taxon>
        <taxon>Actinomycetales</taxon>
        <taxon>Actinomycetaceae</taxon>
        <taxon>Actinomyces</taxon>
    </lineage>
</organism>
<dbReference type="Proteomes" id="UP000186781">
    <property type="component" value="Unassembled WGS sequence"/>
</dbReference>
<keyword evidence="1" id="KW-0472">Membrane</keyword>
<evidence type="ECO:0000256" key="1">
    <source>
        <dbReference type="SAM" id="Phobius"/>
    </source>
</evidence>
<proteinExistence type="predicted"/>
<dbReference type="EMBL" id="MSKX01000014">
    <property type="protein sequence ID" value="OLO84395.1"/>
    <property type="molecule type" value="Genomic_DNA"/>
</dbReference>
<dbReference type="Gene3D" id="1.20.120.1630">
    <property type="match status" value="1"/>
</dbReference>
<name>A0ABX3F4K1_ACTNA</name>
<dbReference type="GO" id="GO:0008168">
    <property type="term" value="F:methyltransferase activity"/>
    <property type="evidence" value="ECO:0007669"/>
    <property type="project" value="UniProtKB-KW"/>
</dbReference>
<dbReference type="RefSeq" id="WP_075409760.1">
    <property type="nucleotide sequence ID" value="NZ_JAPWCK010000007.1"/>
</dbReference>
<evidence type="ECO:0000313" key="3">
    <source>
        <dbReference type="Proteomes" id="UP000186781"/>
    </source>
</evidence>
<protein>
    <submittedName>
        <fullName evidence="2">Isoprenylcysteine carboxyl methyltransferase</fullName>
    </submittedName>
</protein>
<comment type="caution">
    <text evidence="2">The sequence shown here is derived from an EMBL/GenBank/DDBJ whole genome shotgun (WGS) entry which is preliminary data.</text>
</comment>
<reference evidence="2 3" key="1">
    <citation type="submission" date="2016-12" db="EMBL/GenBank/DDBJ databases">
        <title>Genomic comparison of strains in the 'Actinomyces naeslundii' group.</title>
        <authorList>
            <person name="Mughal S.R."/>
            <person name="Do T."/>
            <person name="Gilbert S.C."/>
            <person name="Witherden E.A."/>
            <person name="Didelot X."/>
            <person name="Beighton D."/>
        </authorList>
    </citation>
    <scope>NUCLEOTIDE SEQUENCE [LARGE SCALE GENOMIC DNA]</scope>
    <source>
        <strain evidence="2 3">WE6B-3</strain>
    </source>
</reference>
<keyword evidence="1" id="KW-0812">Transmembrane</keyword>
<keyword evidence="2" id="KW-0808">Transferase</keyword>
<evidence type="ECO:0000313" key="2">
    <source>
        <dbReference type="EMBL" id="OLO84395.1"/>
    </source>
</evidence>
<accession>A0ABX3F4K1</accession>
<keyword evidence="3" id="KW-1185">Reference proteome</keyword>
<gene>
    <name evidence="2" type="ORF">BKH13_03850</name>
</gene>
<keyword evidence="2" id="KW-0489">Methyltransferase</keyword>
<sequence length="168" mass="18393">MIGQRFRRPPPAVLLAMAGLAQGVVARGRRVTPSSMVVAAPVLGGSFCLLAASAGNFLRHRTTVDPVRVERAQHLVVDGPNRITRNPMYLGLAGVLLSHAIARRSLSVVIPLVGFVWLIDRYQIPAEEAALEVRFGQAYLDYKEAVPRWLNVRGSSVGDLSREPRMRS</sequence>
<dbReference type="GO" id="GO:0032259">
    <property type="term" value="P:methylation"/>
    <property type="evidence" value="ECO:0007669"/>
    <property type="project" value="UniProtKB-KW"/>
</dbReference>